<evidence type="ECO:0000256" key="3">
    <source>
        <dbReference type="ARBA" id="ARBA00023002"/>
    </source>
</evidence>
<evidence type="ECO:0000256" key="2">
    <source>
        <dbReference type="ARBA" id="ARBA00022729"/>
    </source>
</evidence>
<comment type="similarity">
    <text evidence="1">Belongs to the thioredoxin family. DsbA subfamily.</text>
</comment>
<dbReference type="Pfam" id="PF13462">
    <property type="entry name" value="Thioredoxin_4"/>
    <property type="match status" value="1"/>
</dbReference>
<dbReference type="Gene3D" id="3.40.30.10">
    <property type="entry name" value="Glutaredoxin"/>
    <property type="match status" value="1"/>
</dbReference>
<evidence type="ECO:0000256" key="4">
    <source>
        <dbReference type="ARBA" id="ARBA00023157"/>
    </source>
</evidence>
<feature type="transmembrane region" description="Helical" evidence="7">
    <location>
        <begin position="36"/>
        <end position="57"/>
    </location>
</feature>
<feature type="region of interest" description="Disordered" evidence="6">
    <location>
        <begin position="230"/>
        <end position="259"/>
    </location>
</feature>
<sequence>MGGAERTARKRRQEQMRQQAAKPAAKPAARGVDKRTVGIIVAVVLLAAAVTGGIVWYQADKNKTEGQTIAAVAQGAPAWPERRDGLVVVSGKPEARVTLDVYADFLCPACGEFHKRFGKQIEEQVAAGTVLLRTHMIPMLSARSDPEGYSLDSANAGLCAADSGVFTPFHDSLFAAQPEEGKRAWDKAQLTALGRGVGISDPAFPACVEGGTYNQQLDAELTRVTEDPALHQEFPDGNKGFGTPTVTADGKPVSTSDPEWLTKLLSGAPAA</sequence>
<reference evidence="9 10" key="1">
    <citation type="submission" date="2021-03" db="EMBL/GenBank/DDBJ databases">
        <title>Sequencing the genomes of 1000 actinobacteria strains.</title>
        <authorList>
            <person name="Klenk H.-P."/>
        </authorList>
    </citation>
    <scope>NUCLEOTIDE SEQUENCE [LARGE SCALE GENOMIC DNA]</scope>
    <source>
        <strain evidence="9 10">DSM 45510</strain>
    </source>
</reference>
<dbReference type="CDD" id="cd02972">
    <property type="entry name" value="DsbA_family"/>
    <property type="match status" value="1"/>
</dbReference>
<evidence type="ECO:0000256" key="6">
    <source>
        <dbReference type="SAM" id="MobiDB-lite"/>
    </source>
</evidence>
<evidence type="ECO:0000256" key="7">
    <source>
        <dbReference type="SAM" id="Phobius"/>
    </source>
</evidence>
<feature type="domain" description="Thioredoxin-like fold" evidence="8">
    <location>
        <begin position="88"/>
        <end position="265"/>
    </location>
</feature>
<keyword evidence="10" id="KW-1185">Reference proteome</keyword>
<evidence type="ECO:0000313" key="9">
    <source>
        <dbReference type="EMBL" id="MBP2187031.1"/>
    </source>
</evidence>
<keyword evidence="3" id="KW-0560">Oxidoreductase</keyword>
<dbReference type="PANTHER" id="PTHR13887">
    <property type="entry name" value="GLUTATHIONE S-TRANSFERASE KAPPA"/>
    <property type="match status" value="1"/>
</dbReference>
<keyword evidence="2" id="KW-0732">Signal</keyword>
<name>A0ABS4Q8I4_9PSEU</name>
<gene>
    <name evidence="9" type="ORF">JOM49_008557</name>
</gene>
<dbReference type="Proteomes" id="UP000741013">
    <property type="component" value="Unassembled WGS sequence"/>
</dbReference>
<dbReference type="GO" id="GO:0016853">
    <property type="term" value="F:isomerase activity"/>
    <property type="evidence" value="ECO:0007669"/>
    <property type="project" value="UniProtKB-KW"/>
</dbReference>
<accession>A0ABS4Q8I4</accession>
<evidence type="ECO:0000256" key="5">
    <source>
        <dbReference type="ARBA" id="ARBA00023284"/>
    </source>
</evidence>
<evidence type="ECO:0000313" key="10">
    <source>
        <dbReference type="Proteomes" id="UP000741013"/>
    </source>
</evidence>
<dbReference type="InterPro" id="IPR036249">
    <property type="entry name" value="Thioredoxin-like_sf"/>
</dbReference>
<keyword evidence="7" id="KW-0812">Transmembrane</keyword>
<evidence type="ECO:0000256" key="1">
    <source>
        <dbReference type="ARBA" id="ARBA00005791"/>
    </source>
</evidence>
<keyword evidence="5" id="KW-0676">Redox-active center</keyword>
<keyword evidence="4" id="KW-1015">Disulfide bond</keyword>
<protein>
    <submittedName>
        <fullName evidence="9">Protein-disulfide isomerase</fullName>
    </submittedName>
</protein>
<dbReference type="PANTHER" id="PTHR13887:SF14">
    <property type="entry name" value="DISULFIDE BOND FORMATION PROTEIN D"/>
    <property type="match status" value="1"/>
</dbReference>
<keyword evidence="7" id="KW-1133">Transmembrane helix</keyword>
<keyword evidence="9" id="KW-0413">Isomerase</keyword>
<feature type="compositionally biased region" description="Low complexity" evidence="6">
    <location>
        <begin position="17"/>
        <end position="28"/>
    </location>
</feature>
<evidence type="ECO:0000259" key="8">
    <source>
        <dbReference type="Pfam" id="PF13462"/>
    </source>
</evidence>
<dbReference type="InterPro" id="IPR012336">
    <property type="entry name" value="Thioredoxin-like_fold"/>
</dbReference>
<proteinExistence type="inferred from homology"/>
<organism evidence="9 10">
    <name type="scientific">Amycolatopsis magusensis</name>
    <dbReference type="NCBI Taxonomy" id="882444"/>
    <lineage>
        <taxon>Bacteria</taxon>
        <taxon>Bacillati</taxon>
        <taxon>Actinomycetota</taxon>
        <taxon>Actinomycetes</taxon>
        <taxon>Pseudonocardiales</taxon>
        <taxon>Pseudonocardiaceae</taxon>
        <taxon>Amycolatopsis</taxon>
    </lineage>
</organism>
<feature type="region of interest" description="Disordered" evidence="6">
    <location>
        <begin position="1"/>
        <end position="28"/>
    </location>
</feature>
<dbReference type="SUPFAM" id="SSF52833">
    <property type="entry name" value="Thioredoxin-like"/>
    <property type="match status" value="1"/>
</dbReference>
<comment type="caution">
    <text evidence="9">The sequence shown here is derived from an EMBL/GenBank/DDBJ whole genome shotgun (WGS) entry which is preliminary data.</text>
</comment>
<dbReference type="RefSeq" id="WP_209670487.1">
    <property type="nucleotide sequence ID" value="NZ_JAGGMS010000001.1"/>
</dbReference>
<dbReference type="EMBL" id="JAGGMS010000001">
    <property type="protein sequence ID" value="MBP2187031.1"/>
    <property type="molecule type" value="Genomic_DNA"/>
</dbReference>
<keyword evidence="7" id="KW-0472">Membrane</keyword>